<dbReference type="InterPro" id="IPR001647">
    <property type="entry name" value="HTH_TetR"/>
</dbReference>
<evidence type="ECO:0000259" key="3">
    <source>
        <dbReference type="PROSITE" id="PS50977"/>
    </source>
</evidence>
<dbReference type="InterPro" id="IPR036271">
    <property type="entry name" value="Tet_transcr_reg_TetR-rel_C_sf"/>
</dbReference>
<dbReference type="EMBL" id="WQNF01000063">
    <property type="protein sequence ID" value="MVT71187.1"/>
    <property type="molecule type" value="Genomic_DNA"/>
</dbReference>
<keyword evidence="1 2" id="KW-0238">DNA-binding</keyword>
<sequence length="201" mass="22207">MRRQSAVQKPEISTRDRILNAAVLRFSRRSYEETGLRDIAADVGIDVSYVHRCFGSKKRLFAEAVEAAIRPVHLPTSGTGEVACSLAQQVFARDATRSHGNIGPLDIVVRSFASEDAARVVRQFILKDFINPLAEKLDQPAASRATLIAAFLAGVRIFRNVLRIAPLFKAERSELEGLIANVIEEMMKVDPVAQGHRRLTG</sequence>
<dbReference type="SUPFAM" id="SSF46689">
    <property type="entry name" value="Homeodomain-like"/>
    <property type="match status" value="1"/>
</dbReference>
<dbReference type="Pfam" id="PF17920">
    <property type="entry name" value="TetR_C_16"/>
    <property type="match status" value="1"/>
</dbReference>
<dbReference type="PROSITE" id="PS50977">
    <property type="entry name" value="HTH_TETR_2"/>
    <property type="match status" value="1"/>
</dbReference>
<organism evidence="4 5">
    <name type="scientific">Bradyrhizobium pachyrhizi</name>
    <dbReference type="NCBI Taxonomy" id="280333"/>
    <lineage>
        <taxon>Bacteria</taxon>
        <taxon>Pseudomonadati</taxon>
        <taxon>Pseudomonadota</taxon>
        <taxon>Alphaproteobacteria</taxon>
        <taxon>Hyphomicrobiales</taxon>
        <taxon>Nitrobacteraceae</taxon>
        <taxon>Bradyrhizobium</taxon>
    </lineage>
</organism>
<evidence type="ECO:0000256" key="2">
    <source>
        <dbReference type="PROSITE-ProRule" id="PRU00335"/>
    </source>
</evidence>
<dbReference type="Gene3D" id="1.10.357.10">
    <property type="entry name" value="Tetracycline Repressor, domain 2"/>
    <property type="match status" value="1"/>
</dbReference>
<dbReference type="Pfam" id="PF00440">
    <property type="entry name" value="TetR_N"/>
    <property type="match status" value="1"/>
</dbReference>
<feature type="DNA-binding region" description="H-T-H motif" evidence="2">
    <location>
        <begin position="35"/>
        <end position="54"/>
    </location>
</feature>
<proteinExistence type="predicted"/>
<comment type="caution">
    <text evidence="4">The sequence shown here is derived from an EMBL/GenBank/DDBJ whole genome shotgun (WGS) entry which is preliminary data.</text>
</comment>
<dbReference type="InterPro" id="IPR041678">
    <property type="entry name" value="TetR_C_16"/>
</dbReference>
<gene>
    <name evidence="4" type="ORF">GPL21_39785</name>
</gene>
<feature type="domain" description="HTH tetR-type" evidence="3">
    <location>
        <begin position="12"/>
        <end position="72"/>
    </location>
</feature>
<dbReference type="SUPFAM" id="SSF48498">
    <property type="entry name" value="Tetracyclin repressor-like, C-terminal domain"/>
    <property type="match status" value="1"/>
</dbReference>
<reference evidence="4 5" key="1">
    <citation type="submission" date="2019-12" db="EMBL/GenBank/DDBJ databases">
        <title>Draft genome sequences Bradyrhizobium cajani AMBPC1010, Bradyrhizobium pachyrhizi AMBPC1040 and Bradyrhizobium yuanmingense ALSPC3051, three plant growth promoting strains isolated from nodules of Cajanus cajan L. in Dominican Republic.</title>
        <authorList>
            <person name="Flores-Felix J.D."/>
            <person name="Araujo J."/>
            <person name="Diaz-Alcantara C."/>
            <person name="Gonzalez-Andres F."/>
            <person name="Velazquez E."/>
        </authorList>
    </citation>
    <scope>NUCLEOTIDE SEQUENCE [LARGE SCALE GENOMIC DNA]</scope>
    <source>
        <strain evidence="4 5">1040</strain>
    </source>
</reference>
<dbReference type="AlphaFoldDB" id="A0A844SXN1"/>
<accession>A0A844SXN1</accession>
<dbReference type="Proteomes" id="UP000436468">
    <property type="component" value="Unassembled WGS sequence"/>
</dbReference>
<dbReference type="InterPro" id="IPR009057">
    <property type="entry name" value="Homeodomain-like_sf"/>
</dbReference>
<evidence type="ECO:0000313" key="5">
    <source>
        <dbReference type="Proteomes" id="UP000436468"/>
    </source>
</evidence>
<protein>
    <submittedName>
        <fullName evidence="4">TetR family transcriptional regulator</fullName>
    </submittedName>
</protein>
<dbReference type="GO" id="GO:0003677">
    <property type="term" value="F:DNA binding"/>
    <property type="evidence" value="ECO:0007669"/>
    <property type="project" value="UniProtKB-UniRule"/>
</dbReference>
<evidence type="ECO:0000256" key="1">
    <source>
        <dbReference type="ARBA" id="ARBA00023125"/>
    </source>
</evidence>
<evidence type="ECO:0000313" key="4">
    <source>
        <dbReference type="EMBL" id="MVT71187.1"/>
    </source>
</evidence>
<name>A0A844SXN1_9BRAD</name>
<keyword evidence="5" id="KW-1185">Reference proteome</keyword>